<dbReference type="STRING" id="200361.A0A453GV09"/>
<reference evidence="2" key="1">
    <citation type="journal article" date="2014" name="Science">
        <title>Ancient hybridizations among the ancestral genomes of bread wheat.</title>
        <authorList>
            <consortium name="International Wheat Genome Sequencing Consortium,"/>
            <person name="Marcussen T."/>
            <person name="Sandve S.R."/>
            <person name="Heier L."/>
            <person name="Spannagl M."/>
            <person name="Pfeifer M."/>
            <person name="Jakobsen K.S."/>
            <person name="Wulff B.B."/>
            <person name="Steuernagel B."/>
            <person name="Mayer K.F."/>
            <person name="Olsen O.A."/>
        </authorList>
    </citation>
    <scope>NUCLEOTIDE SEQUENCE [LARGE SCALE GENOMIC DNA]</scope>
    <source>
        <strain evidence="2">cv. AL8/78</strain>
    </source>
</reference>
<reference evidence="2" key="2">
    <citation type="journal article" date="2017" name="Nat. Plants">
        <title>The Aegilops tauschii genome reveals multiple impacts of transposons.</title>
        <authorList>
            <person name="Zhao G."/>
            <person name="Zou C."/>
            <person name="Li K."/>
            <person name="Wang K."/>
            <person name="Li T."/>
            <person name="Gao L."/>
            <person name="Zhang X."/>
            <person name="Wang H."/>
            <person name="Yang Z."/>
            <person name="Liu X."/>
            <person name="Jiang W."/>
            <person name="Mao L."/>
            <person name="Kong X."/>
            <person name="Jiao Y."/>
            <person name="Jia J."/>
        </authorList>
    </citation>
    <scope>NUCLEOTIDE SEQUENCE [LARGE SCALE GENOMIC DNA]</scope>
    <source>
        <strain evidence="2">cv. AL8/78</strain>
    </source>
</reference>
<accession>A0A453GV09</accession>
<name>A0A453GV09_AEGTS</name>
<evidence type="ECO:0000313" key="1">
    <source>
        <dbReference type="EnsemblPlants" id="AET3Gv21216700.1"/>
    </source>
</evidence>
<proteinExistence type="predicted"/>
<keyword evidence="2" id="KW-1185">Reference proteome</keyword>
<reference evidence="1" key="3">
    <citation type="journal article" date="2017" name="Nature">
        <title>Genome sequence of the progenitor of the wheat D genome Aegilops tauschii.</title>
        <authorList>
            <person name="Luo M.C."/>
            <person name="Gu Y.Q."/>
            <person name="Puiu D."/>
            <person name="Wang H."/>
            <person name="Twardziok S.O."/>
            <person name="Deal K.R."/>
            <person name="Huo N."/>
            <person name="Zhu T."/>
            <person name="Wang L."/>
            <person name="Wang Y."/>
            <person name="McGuire P.E."/>
            <person name="Liu S."/>
            <person name="Long H."/>
            <person name="Ramasamy R.K."/>
            <person name="Rodriguez J.C."/>
            <person name="Van S.L."/>
            <person name="Yuan L."/>
            <person name="Wang Z."/>
            <person name="Xia Z."/>
            <person name="Xiao L."/>
            <person name="Anderson O.D."/>
            <person name="Ouyang S."/>
            <person name="Liang Y."/>
            <person name="Zimin A.V."/>
            <person name="Pertea G."/>
            <person name="Qi P."/>
            <person name="Bennetzen J.L."/>
            <person name="Dai X."/>
            <person name="Dawson M.W."/>
            <person name="Muller H.G."/>
            <person name="Kugler K."/>
            <person name="Rivarola-Duarte L."/>
            <person name="Spannagl M."/>
            <person name="Mayer K.F.X."/>
            <person name="Lu F.H."/>
            <person name="Bevan M.W."/>
            <person name="Leroy P."/>
            <person name="Li P."/>
            <person name="You F.M."/>
            <person name="Sun Q."/>
            <person name="Liu Z."/>
            <person name="Lyons E."/>
            <person name="Wicker T."/>
            <person name="Salzberg S.L."/>
            <person name="Devos K.M."/>
            <person name="Dvorak J."/>
        </authorList>
    </citation>
    <scope>NUCLEOTIDE SEQUENCE [LARGE SCALE GENOMIC DNA]</scope>
    <source>
        <strain evidence="1">cv. AL8/78</strain>
    </source>
</reference>
<evidence type="ECO:0000313" key="2">
    <source>
        <dbReference type="Proteomes" id="UP000015105"/>
    </source>
</evidence>
<dbReference type="Gramene" id="AET3Gv21216700.1">
    <property type="protein sequence ID" value="AET3Gv21216700.1"/>
    <property type="gene ID" value="AET3Gv21216700"/>
</dbReference>
<sequence>MPSQRKISALQAFEIKTADDSGIVPKRAHELASRQVGGPLNLGYTCRDRTYLI</sequence>
<protein>
    <submittedName>
        <fullName evidence="1">Uncharacterized protein</fullName>
    </submittedName>
</protein>
<reference evidence="1" key="5">
    <citation type="journal article" date="2021" name="G3 (Bethesda)">
        <title>Aegilops tauschii genome assembly Aet v5.0 features greater sequence contiguity and improved annotation.</title>
        <authorList>
            <person name="Wang L."/>
            <person name="Zhu T."/>
            <person name="Rodriguez J.C."/>
            <person name="Deal K.R."/>
            <person name="Dubcovsky J."/>
            <person name="McGuire P.E."/>
            <person name="Lux T."/>
            <person name="Spannagl M."/>
            <person name="Mayer K.F.X."/>
            <person name="Baldrich P."/>
            <person name="Meyers B.C."/>
            <person name="Huo N."/>
            <person name="Gu Y.Q."/>
            <person name="Zhou H."/>
            <person name="Devos K.M."/>
            <person name="Bennetzen J.L."/>
            <person name="Unver T."/>
            <person name="Budak H."/>
            <person name="Gulick P.J."/>
            <person name="Galiba G."/>
            <person name="Kalapos B."/>
            <person name="Nelson D.R."/>
            <person name="Li P."/>
            <person name="You F.M."/>
            <person name="Luo M.C."/>
            <person name="Dvorak J."/>
        </authorList>
    </citation>
    <scope>NUCLEOTIDE SEQUENCE [LARGE SCALE GENOMIC DNA]</scope>
    <source>
        <strain evidence="1">cv. AL8/78</strain>
    </source>
</reference>
<reference evidence="1" key="4">
    <citation type="submission" date="2019-03" db="UniProtKB">
        <authorList>
            <consortium name="EnsemblPlants"/>
        </authorList>
    </citation>
    <scope>IDENTIFICATION</scope>
</reference>
<dbReference type="AlphaFoldDB" id="A0A453GV09"/>
<organism evidence="1 2">
    <name type="scientific">Aegilops tauschii subsp. strangulata</name>
    <name type="common">Goatgrass</name>
    <dbReference type="NCBI Taxonomy" id="200361"/>
    <lineage>
        <taxon>Eukaryota</taxon>
        <taxon>Viridiplantae</taxon>
        <taxon>Streptophyta</taxon>
        <taxon>Embryophyta</taxon>
        <taxon>Tracheophyta</taxon>
        <taxon>Spermatophyta</taxon>
        <taxon>Magnoliopsida</taxon>
        <taxon>Liliopsida</taxon>
        <taxon>Poales</taxon>
        <taxon>Poaceae</taxon>
        <taxon>BOP clade</taxon>
        <taxon>Pooideae</taxon>
        <taxon>Triticodae</taxon>
        <taxon>Triticeae</taxon>
        <taxon>Triticinae</taxon>
        <taxon>Aegilops</taxon>
    </lineage>
</organism>
<dbReference type="Proteomes" id="UP000015105">
    <property type="component" value="Chromosome 3D"/>
</dbReference>
<dbReference type="EnsemblPlants" id="AET3Gv21216700.1">
    <property type="protein sequence ID" value="AET3Gv21216700.1"/>
    <property type="gene ID" value="AET3Gv21216700"/>
</dbReference>